<keyword evidence="1" id="KW-0472">Membrane</keyword>
<organism evidence="2 3">
    <name type="scientific">Natronobacterium haloterrestre</name>
    <name type="common">Halobiforma haloterrestris</name>
    <dbReference type="NCBI Taxonomy" id="148448"/>
    <lineage>
        <taxon>Archaea</taxon>
        <taxon>Methanobacteriati</taxon>
        <taxon>Methanobacteriota</taxon>
        <taxon>Stenosarchaea group</taxon>
        <taxon>Halobacteria</taxon>
        <taxon>Halobacteriales</taxon>
        <taxon>Natrialbaceae</taxon>
        <taxon>Natronobacterium</taxon>
    </lineage>
</organism>
<evidence type="ECO:0000256" key="1">
    <source>
        <dbReference type="SAM" id="Phobius"/>
    </source>
</evidence>
<dbReference type="OrthoDB" id="86287at2157"/>
<feature type="transmembrane region" description="Helical" evidence="1">
    <location>
        <begin position="51"/>
        <end position="77"/>
    </location>
</feature>
<dbReference type="RefSeq" id="WP_089786342.1">
    <property type="nucleotide sequence ID" value="NZ_FOKW01000002.1"/>
</dbReference>
<feature type="transmembrane region" description="Helical" evidence="1">
    <location>
        <begin position="140"/>
        <end position="162"/>
    </location>
</feature>
<dbReference type="EMBL" id="FOKW01000002">
    <property type="protein sequence ID" value="SFB86791.1"/>
    <property type="molecule type" value="Genomic_DNA"/>
</dbReference>
<feature type="transmembrane region" description="Helical" evidence="1">
    <location>
        <begin position="174"/>
        <end position="198"/>
    </location>
</feature>
<dbReference type="Pfam" id="PF12679">
    <property type="entry name" value="ABC2_membrane_2"/>
    <property type="match status" value="1"/>
</dbReference>
<protein>
    <submittedName>
        <fullName evidence="2">ABC-2 type transport system permease protein</fullName>
    </submittedName>
</protein>
<feature type="transmembrane region" description="Helical" evidence="1">
    <location>
        <begin position="20"/>
        <end position="39"/>
    </location>
</feature>
<feature type="transmembrane region" description="Helical" evidence="1">
    <location>
        <begin position="265"/>
        <end position="285"/>
    </location>
</feature>
<name>A0A1I1EIA3_NATHA</name>
<gene>
    <name evidence="2" type="ORF">SAMN05444422_102476</name>
</gene>
<evidence type="ECO:0000313" key="3">
    <source>
        <dbReference type="Proteomes" id="UP000199161"/>
    </source>
</evidence>
<dbReference type="PANTHER" id="PTHR43471:SF1">
    <property type="entry name" value="ABC TRANSPORTER PERMEASE PROTEIN NOSY-RELATED"/>
    <property type="match status" value="1"/>
</dbReference>
<proteinExistence type="predicted"/>
<keyword evidence="3" id="KW-1185">Reference proteome</keyword>
<dbReference type="AlphaFoldDB" id="A0A1I1EIA3"/>
<reference evidence="3" key="1">
    <citation type="submission" date="2016-10" db="EMBL/GenBank/DDBJ databases">
        <authorList>
            <person name="Varghese N."/>
            <person name="Submissions S."/>
        </authorList>
    </citation>
    <scope>NUCLEOTIDE SEQUENCE [LARGE SCALE GENOMIC DNA]</scope>
    <source>
        <strain evidence="3">DSM 13078</strain>
    </source>
</reference>
<dbReference type="PANTHER" id="PTHR43471">
    <property type="entry name" value="ABC TRANSPORTER PERMEASE"/>
    <property type="match status" value="1"/>
</dbReference>
<evidence type="ECO:0000313" key="2">
    <source>
        <dbReference type="EMBL" id="SFB86791.1"/>
    </source>
</evidence>
<dbReference type="Proteomes" id="UP000199161">
    <property type="component" value="Unassembled WGS sequence"/>
</dbReference>
<feature type="transmembrane region" description="Helical" evidence="1">
    <location>
        <begin position="111"/>
        <end position="134"/>
    </location>
</feature>
<keyword evidence="1" id="KW-1133">Transmembrane helix</keyword>
<accession>A0A1I1EIA3</accession>
<dbReference type="GO" id="GO:0140359">
    <property type="term" value="F:ABC-type transporter activity"/>
    <property type="evidence" value="ECO:0007669"/>
    <property type="project" value="InterPro"/>
</dbReference>
<dbReference type="GO" id="GO:0005886">
    <property type="term" value="C:plasma membrane"/>
    <property type="evidence" value="ECO:0007669"/>
    <property type="project" value="UniProtKB-SubCell"/>
</dbReference>
<sequence>MTWSTIAKKDFRDAVQSRALWALVTVFVLASVLSTYAYVEAPELLGSPEGATLGGLIFFTIGLVGLFVPLAAIVVCYKSLAGERELGSIKLLLSLPTTRLDVFVGKVVGRAAVLAFGLAIGLVVGLGVGAALLGEVDVPALSTFVVATLAFAAIYASIVVGISGTTGSTSRATTYALGFFVVFELLWDAIPMGILYVLEGFSIPETIPDWLFPLMQVSPSSAYFTTVVALLPDLADAANADPGGAGVGVEADPAAAEPLYASPEIGIVVLALWLVVPFLVGYYRFGDADL</sequence>
<keyword evidence="1" id="KW-0812">Transmembrane</keyword>